<feature type="transmembrane region" description="Helical" evidence="7">
    <location>
        <begin position="292"/>
        <end position="310"/>
    </location>
</feature>
<feature type="transmembrane region" description="Helical" evidence="7">
    <location>
        <begin position="108"/>
        <end position="126"/>
    </location>
</feature>
<evidence type="ECO:0000256" key="3">
    <source>
        <dbReference type="ARBA" id="ARBA00011182"/>
    </source>
</evidence>
<dbReference type="GO" id="GO:0000139">
    <property type="term" value="C:Golgi membrane"/>
    <property type="evidence" value="ECO:0007669"/>
    <property type="project" value="UniProtKB-SubCell"/>
</dbReference>
<dbReference type="SUPFAM" id="SSF103481">
    <property type="entry name" value="Multidrug resistance efflux transporter EmrE"/>
    <property type="match status" value="1"/>
</dbReference>
<keyword evidence="7" id="KW-0968">Cytoplasmic vesicle</keyword>
<feature type="transmembrane region" description="Helical" evidence="7">
    <location>
        <begin position="46"/>
        <end position="67"/>
    </location>
</feature>
<evidence type="ECO:0000256" key="7">
    <source>
        <dbReference type="RuleBase" id="RU367097"/>
    </source>
</evidence>
<feature type="transmembrane region" description="Helical" evidence="7">
    <location>
        <begin position="198"/>
        <end position="220"/>
    </location>
</feature>
<dbReference type="RefSeq" id="XP_024719771.1">
    <property type="nucleotide sequence ID" value="XM_024864306.1"/>
</dbReference>
<evidence type="ECO:0000256" key="2">
    <source>
        <dbReference type="ARBA" id="ARBA00010425"/>
    </source>
</evidence>
<dbReference type="InParanoid" id="A0A2T3AYS2"/>
<keyword evidence="4 7" id="KW-0812">Transmembrane</keyword>
<dbReference type="STRING" id="857342.A0A2T3AYS2"/>
<accession>A0A2T3AYS2</accession>
<evidence type="ECO:0000256" key="4">
    <source>
        <dbReference type="ARBA" id="ARBA00022692"/>
    </source>
</evidence>
<feature type="region of interest" description="Disordered" evidence="8">
    <location>
        <begin position="1"/>
        <end position="20"/>
    </location>
</feature>
<dbReference type="GO" id="GO:0005789">
    <property type="term" value="C:endoplasmic reticulum membrane"/>
    <property type="evidence" value="ECO:0007669"/>
    <property type="project" value="UniProtKB-SubCell"/>
</dbReference>
<keyword evidence="7" id="KW-0813">Transport</keyword>
<comment type="subunit">
    <text evidence="3 7">Homooligomer.</text>
</comment>
<feature type="transmembrane region" description="Helical" evidence="7">
    <location>
        <begin position="263"/>
        <end position="285"/>
    </location>
</feature>
<keyword evidence="10" id="KW-1185">Reference proteome</keyword>
<sequence>MPSKPEENGTPLLDVEPRDVERGRFEDDVALHPPPPKPITGAGRKFLIWTAINMSATIGIVFTNKAIFNDPAFKMMQTSFASFHFVCTGLTLYIVSRKSIGAFVPKRAGLVEMLPLAFAMCLNVVLPNLSLAFSTVMFYQLCRVLLTPLTAIINYVFYAATIPRNAALVLIPVCLGVGITTFYDTKPSADQNVQTTSILGVIFALSGVCASSVYTVLIGAYHKKLQMSSSQLLLNQAPISSVMLLFAIPFVDRIPVIGDVPMYRWLMILMSGGFASLINISQFFIVNSSGPVSSTVVGHLKTVSIVSIGWAFSGRSVTDKSLLGIFMTVGGIIGYSYFMLKNQKR</sequence>
<comment type="subcellular location">
    <subcellularLocation>
        <location evidence="7">Golgi apparatus membrane</location>
        <topology evidence="7">Multi-pass membrane protein</topology>
    </subcellularLocation>
    <subcellularLocation>
        <location evidence="7">Cytoplasmic vesicle membrane</location>
        <topology evidence="7">Multi-pass membrane protein</topology>
    </subcellularLocation>
    <subcellularLocation>
        <location evidence="7">Endoplasmic reticulum membrane</location>
        <topology evidence="7">Multi-pass membrane protein</topology>
    </subcellularLocation>
</comment>
<organism evidence="9 10">
    <name type="scientific">Amorphotheca resinae ATCC 22711</name>
    <dbReference type="NCBI Taxonomy" id="857342"/>
    <lineage>
        <taxon>Eukaryota</taxon>
        <taxon>Fungi</taxon>
        <taxon>Dikarya</taxon>
        <taxon>Ascomycota</taxon>
        <taxon>Pezizomycotina</taxon>
        <taxon>Leotiomycetes</taxon>
        <taxon>Helotiales</taxon>
        <taxon>Amorphothecaceae</taxon>
        <taxon>Amorphotheca</taxon>
    </lineage>
</organism>
<name>A0A2T3AYS2_AMORE</name>
<gene>
    <name evidence="9" type="ORF">M430DRAFT_20477</name>
</gene>
<evidence type="ECO:0000256" key="6">
    <source>
        <dbReference type="ARBA" id="ARBA00023136"/>
    </source>
</evidence>
<dbReference type="OrthoDB" id="5547497at2759"/>
<dbReference type="InterPro" id="IPR050186">
    <property type="entry name" value="TPT_transporter"/>
</dbReference>
<reference evidence="9 10" key="1">
    <citation type="journal article" date="2018" name="New Phytol.">
        <title>Comparative genomics and transcriptomics depict ericoid mycorrhizal fungi as versatile saprotrophs and plant mutualists.</title>
        <authorList>
            <person name="Martino E."/>
            <person name="Morin E."/>
            <person name="Grelet G.A."/>
            <person name="Kuo A."/>
            <person name="Kohler A."/>
            <person name="Daghino S."/>
            <person name="Barry K.W."/>
            <person name="Cichocki N."/>
            <person name="Clum A."/>
            <person name="Dockter R.B."/>
            <person name="Hainaut M."/>
            <person name="Kuo R.C."/>
            <person name="LaButti K."/>
            <person name="Lindahl B.D."/>
            <person name="Lindquist E.A."/>
            <person name="Lipzen A."/>
            <person name="Khouja H.R."/>
            <person name="Magnuson J."/>
            <person name="Murat C."/>
            <person name="Ohm R.A."/>
            <person name="Singer S.W."/>
            <person name="Spatafora J.W."/>
            <person name="Wang M."/>
            <person name="Veneault-Fourrey C."/>
            <person name="Henrissat B."/>
            <person name="Grigoriev I.V."/>
            <person name="Martin F.M."/>
            <person name="Perotto S."/>
        </authorList>
    </citation>
    <scope>NUCLEOTIDE SEQUENCE [LARGE SCALE GENOMIC DNA]</scope>
    <source>
        <strain evidence="9 10">ATCC 22711</strain>
    </source>
</reference>
<dbReference type="GO" id="GO:0030659">
    <property type="term" value="C:cytoplasmic vesicle membrane"/>
    <property type="evidence" value="ECO:0007669"/>
    <property type="project" value="UniProtKB-SubCell"/>
</dbReference>
<keyword evidence="7" id="KW-0333">Golgi apparatus</keyword>
<protein>
    <recommendedName>
        <fullName evidence="7">GDP-mannose transporter</fullName>
        <shortName evidence="7">GMT</shortName>
    </recommendedName>
</protein>
<feature type="transmembrane region" description="Helical" evidence="7">
    <location>
        <begin position="79"/>
        <end position="96"/>
    </location>
</feature>
<evidence type="ECO:0000313" key="10">
    <source>
        <dbReference type="Proteomes" id="UP000241818"/>
    </source>
</evidence>
<dbReference type="PANTHER" id="PTHR11132">
    <property type="entry name" value="SOLUTE CARRIER FAMILY 35"/>
    <property type="match status" value="1"/>
</dbReference>
<comment type="similarity">
    <text evidence="2 7">Belongs to the TPT transporter family. SLC35D subfamily.</text>
</comment>
<feature type="transmembrane region" description="Helical" evidence="7">
    <location>
        <begin position="232"/>
        <end position="251"/>
    </location>
</feature>
<evidence type="ECO:0000313" key="9">
    <source>
        <dbReference type="EMBL" id="PSS15172.1"/>
    </source>
</evidence>
<comment type="function">
    <text evidence="1 7">Involved in the import of GDP-mannose from the cytoplasm into the Golgi lumen.</text>
</comment>
<dbReference type="Proteomes" id="UP000241818">
    <property type="component" value="Unassembled WGS sequence"/>
</dbReference>
<keyword evidence="7" id="KW-0762">Sugar transport</keyword>
<dbReference type="GeneID" id="36572387"/>
<keyword evidence="6 7" id="KW-0472">Membrane</keyword>
<keyword evidence="5 7" id="KW-1133">Transmembrane helix</keyword>
<dbReference type="AlphaFoldDB" id="A0A2T3AYS2"/>
<evidence type="ECO:0000256" key="8">
    <source>
        <dbReference type="SAM" id="MobiDB-lite"/>
    </source>
</evidence>
<evidence type="ECO:0000256" key="5">
    <source>
        <dbReference type="ARBA" id="ARBA00022989"/>
    </source>
</evidence>
<keyword evidence="7" id="KW-0256">Endoplasmic reticulum</keyword>
<evidence type="ECO:0000256" key="1">
    <source>
        <dbReference type="ARBA" id="ARBA00003420"/>
    </source>
</evidence>
<feature type="transmembrane region" description="Helical" evidence="7">
    <location>
        <begin position="138"/>
        <end position="158"/>
    </location>
</feature>
<proteinExistence type="inferred from homology"/>
<dbReference type="EMBL" id="KZ679013">
    <property type="protein sequence ID" value="PSS15172.1"/>
    <property type="molecule type" value="Genomic_DNA"/>
</dbReference>
<dbReference type="InterPro" id="IPR037185">
    <property type="entry name" value="EmrE-like"/>
</dbReference>
<feature type="transmembrane region" description="Helical" evidence="7">
    <location>
        <begin position="165"/>
        <end position="183"/>
    </location>
</feature>
<feature type="transmembrane region" description="Helical" evidence="7">
    <location>
        <begin position="322"/>
        <end position="340"/>
    </location>
</feature>